<name>A0ACC7R657_9VIBR</name>
<evidence type="ECO:0000313" key="2">
    <source>
        <dbReference type="Proteomes" id="UP001354073"/>
    </source>
</evidence>
<reference evidence="1" key="1">
    <citation type="submission" date="2024-11" db="EMBL/GenBank/DDBJ databases">
        <title>Identification of new Vibrio campbellii strains harboring the pVA1 plasmid isolated from Penaeus vannamei postlarvae affected by outbreaks of acute hepatopancreatic necrosis disease (AHPND) in Mexico.</title>
        <authorList>
            <person name="Gomez-Gil B."/>
            <person name="Enciso-Ibarra J."/>
        </authorList>
    </citation>
    <scope>NUCLEOTIDE SEQUENCE</scope>
    <source>
        <strain evidence="1">M270204</strain>
    </source>
</reference>
<gene>
    <name evidence="1" type="ORF">REH74_005825</name>
</gene>
<evidence type="ECO:0000313" key="1">
    <source>
        <dbReference type="EMBL" id="MGI1897026.1"/>
    </source>
</evidence>
<comment type="caution">
    <text evidence="1">The sequence shown here is derived from an EMBL/GenBank/DDBJ whole genome shotgun (WGS) entry which is preliminary data.</text>
</comment>
<accession>A0ACC7R657</accession>
<proteinExistence type="predicted"/>
<dbReference type="Proteomes" id="UP001354073">
    <property type="component" value="Unassembled WGS sequence"/>
</dbReference>
<dbReference type="EMBL" id="JAVHXJ020000016">
    <property type="protein sequence ID" value="MGI1897026.1"/>
    <property type="molecule type" value="Genomic_DNA"/>
</dbReference>
<organism evidence="1 2">
    <name type="scientific">Vibrio campbellii</name>
    <dbReference type="NCBI Taxonomy" id="680"/>
    <lineage>
        <taxon>Bacteria</taxon>
        <taxon>Pseudomonadati</taxon>
        <taxon>Pseudomonadota</taxon>
        <taxon>Gammaproteobacteria</taxon>
        <taxon>Vibrionales</taxon>
        <taxon>Vibrionaceae</taxon>
        <taxon>Vibrio</taxon>
    </lineage>
</organism>
<sequence>MMNKTLIALSFSALALGSTSVFANSTPAELLQDRYSTLANLEMHGGQPSPESQKALFTESYFQRATTLYEWALPIVNMKAMQEGHARLMDGTTAYNKIAIYQDRLKPNTKITTPNSDVIYAMGWLDMKDTGPLVIEHPAGLQSLMDDMYQQPLRGPLDKDQVHGQYLGDIGKAGPDKGKAAKFLILPPGYTRDQFKDVSDEYFIYESNTSEVFLFLRSFFMDMNKLQPAVDRIKEIKIYPLKGHGKDMKFFEVSDVPANAIWKNDHTYYEMLDRAVQNMELATFDPYMNGVMNAVGIKKGSKFAPTPEQKKLLDEAAQTGWKITKNIALNFDELSNSKIGDTWFWKDRPTWVAHALTENGNQNFAVSDAYYRNVKTGYTNVDALAHMYTNHYSMSTGMINAQVGKGAKYAGAYKDSDHNPLVGNCNYSLNIPANVPVDLFWSVTAYDGATASGVDVENHEWPSLGDRDHPIANKDGSVTLFFGPTSPKDASLAAKNWLQFKNPSWFSLIRFYGPTEPLFDKTWRPGEFEKINCVD</sequence>
<protein>
    <submittedName>
        <fullName evidence="1">DUF1254 domain-containing protein</fullName>
    </submittedName>
</protein>